<evidence type="ECO:0000256" key="5">
    <source>
        <dbReference type="ARBA" id="ARBA00023242"/>
    </source>
</evidence>
<dbReference type="OrthoDB" id="2447483at2759"/>
<dbReference type="Pfam" id="PF10683">
    <property type="entry name" value="DBD_Tnp_Hermes"/>
    <property type="match status" value="1"/>
</dbReference>
<keyword evidence="4" id="KW-0862">Zinc</keyword>
<evidence type="ECO:0000259" key="7">
    <source>
        <dbReference type="Pfam" id="PF10683"/>
    </source>
</evidence>
<evidence type="ECO:0000256" key="4">
    <source>
        <dbReference type="ARBA" id="ARBA00022833"/>
    </source>
</evidence>
<dbReference type="Gene3D" id="1.10.10.1070">
    <property type="entry name" value="Zinc finger, BED domain-containing"/>
    <property type="match status" value="1"/>
</dbReference>
<dbReference type="EMBL" id="CAJVPQ010003076">
    <property type="protein sequence ID" value="CAG8617367.1"/>
    <property type="molecule type" value="Genomic_DNA"/>
</dbReference>
<dbReference type="Proteomes" id="UP000789570">
    <property type="component" value="Unassembled WGS sequence"/>
</dbReference>
<keyword evidence="2" id="KW-0479">Metal-binding</keyword>
<accession>A0A9N9GPX8</accession>
<dbReference type="SUPFAM" id="SSF53098">
    <property type="entry name" value="Ribonuclease H-like"/>
    <property type="match status" value="1"/>
</dbReference>
<keyword evidence="5" id="KW-0539">Nucleus</keyword>
<evidence type="ECO:0000256" key="1">
    <source>
        <dbReference type="ARBA" id="ARBA00004123"/>
    </source>
</evidence>
<evidence type="ECO:0000256" key="6">
    <source>
        <dbReference type="SAM" id="MobiDB-lite"/>
    </source>
</evidence>
<dbReference type="InterPro" id="IPR018473">
    <property type="entry name" value="Hermes_transposase_DNA-db"/>
</dbReference>
<dbReference type="GO" id="GO:0008270">
    <property type="term" value="F:zinc ion binding"/>
    <property type="evidence" value="ECO:0007669"/>
    <property type="project" value="UniProtKB-KW"/>
</dbReference>
<dbReference type="SUPFAM" id="SSF140996">
    <property type="entry name" value="Hermes dimerisation domain"/>
    <property type="match status" value="1"/>
</dbReference>
<gene>
    <name evidence="8" type="ORF">FCALED_LOCUS9376</name>
</gene>
<organism evidence="8 9">
    <name type="scientific">Funneliformis caledonium</name>
    <dbReference type="NCBI Taxonomy" id="1117310"/>
    <lineage>
        <taxon>Eukaryota</taxon>
        <taxon>Fungi</taxon>
        <taxon>Fungi incertae sedis</taxon>
        <taxon>Mucoromycota</taxon>
        <taxon>Glomeromycotina</taxon>
        <taxon>Glomeromycetes</taxon>
        <taxon>Glomerales</taxon>
        <taxon>Glomeraceae</taxon>
        <taxon>Funneliformis</taxon>
    </lineage>
</organism>
<feature type="domain" description="Hermes trasposase DNA-binding" evidence="7">
    <location>
        <begin position="103"/>
        <end position="127"/>
    </location>
</feature>
<evidence type="ECO:0000313" key="8">
    <source>
        <dbReference type="EMBL" id="CAG8617367.1"/>
    </source>
</evidence>
<comment type="subcellular location">
    <subcellularLocation>
        <location evidence="1">Nucleus</location>
    </subcellularLocation>
</comment>
<evidence type="ECO:0000256" key="2">
    <source>
        <dbReference type="ARBA" id="ARBA00022723"/>
    </source>
</evidence>
<feature type="region of interest" description="Disordered" evidence="6">
    <location>
        <begin position="1"/>
        <end position="26"/>
    </location>
</feature>
<keyword evidence="3" id="KW-0863">Zinc-finger</keyword>
<dbReference type="PANTHER" id="PTHR46481:SF10">
    <property type="entry name" value="ZINC FINGER BED DOMAIN-CONTAINING PROTEIN 39"/>
    <property type="match status" value="1"/>
</dbReference>
<dbReference type="InterPro" id="IPR012337">
    <property type="entry name" value="RNaseH-like_sf"/>
</dbReference>
<keyword evidence="9" id="KW-1185">Reference proteome</keyword>
<dbReference type="SMART" id="SM00614">
    <property type="entry name" value="ZnF_BED"/>
    <property type="match status" value="1"/>
</dbReference>
<dbReference type="GO" id="GO:0005634">
    <property type="term" value="C:nucleus"/>
    <property type="evidence" value="ECO:0007669"/>
    <property type="project" value="UniProtKB-SubCell"/>
</dbReference>
<sequence length="301" mass="34844">MASTSRKRAKRKDTSHLSKNNKPQWIPNTGKTSFVWKFFQAKTDGRAYCRYIDNNSNDEGECNYCCIYKSQTSSMIYHIQNVHKEYGITPYKEPKQQELRYAVADWVVTDGFPFSVVQGQGFKRMINKVNPEFISPCYATLKRDIGCGYKIAIELMKDHIKKTCTYASITADLWTSRAKTGYIGITCHWLTQEMKLYDILVCVEQISYPHTGNMLKAIREWDGVNCVACSAHTLQLCVLKGLKEIKPYLNKYAKLNQFFESPKQMESDNQNEEENIYKPLKILRTVTEVPTRWGSKLASWK</sequence>
<name>A0A9N9GPX8_9GLOM</name>
<dbReference type="InterPro" id="IPR052035">
    <property type="entry name" value="ZnF_BED_domain_contain"/>
</dbReference>
<protein>
    <submittedName>
        <fullName evidence="8">17179_t:CDS:1</fullName>
    </submittedName>
</protein>
<evidence type="ECO:0000256" key="3">
    <source>
        <dbReference type="ARBA" id="ARBA00022771"/>
    </source>
</evidence>
<evidence type="ECO:0000313" key="9">
    <source>
        <dbReference type="Proteomes" id="UP000789570"/>
    </source>
</evidence>
<comment type="caution">
    <text evidence="8">The sequence shown here is derived from an EMBL/GenBank/DDBJ whole genome shotgun (WGS) entry which is preliminary data.</text>
</comment>
<reference evidence="8" key="1">
    <citation type="submission" date="2021-06" db="EMBL/GenBank/DDBJ databases">
        <authorList>
            <person name="Kallberg Y."/>
            <person name="Tangrot J."/>
            <person name="Rosling A."/>
        </authorList>
    </citation>
    <scope>NUCLEOTIDE SEQUENCE</scope>
    <source>
        <strain evidence="8">UK204</strain>
    </source>
</reference>
<dbReference type="AlphaFoldDB" id="A0A9N9GPX8"/>
<feature type="compositionally biased region" description="Basic residues" evidence="6">
    <location>
        <begin position="1"/>
        <end position="13"/>
    </location>
</feature>
<proteinExistence type="predicted"/>
<dbReference type="PANTHER" id="PTHR46481">
    <property type="entry name" value="ZINC FINGER BED DOMAIN-CONTAINING PROTEIN 4"/>
    <property type="match status" value="1"/>
</dbReference>
<feature type="compositionally biased region" description="Polar residues" evidence="6">
    <location>
        <begin position="17"/>
        <end position="26"/>
    </location>
</feature>